<protein>
    <submittedName>
        <fullName evidence="1">Uncharacterized protein</fullName>
    </submittedName>
</protein>
<dbReference type="EMBL" id="CP012673">
    <property type="protein sequence ID" value="AUX45208.1"/>
    <property type="molecule type" value="Genomic_DNA"/>
</dbReference>
<sequence length="90" mass="10133">MVARDPEHLGAVEQRLGVRTVSGEVPAWIEGREVLAVFRVAGDERPAYFIELSVADGRVTSIRDFRYVPYIAREATFTITSPARPPPRHR</sequence>
<proteinExistence type="predicted"/>
<evidence type="ECO:0000313" key="2">
    <source>
        <dbReference type="Proteomes" id="UP000238348"/>
    </source>
</evidence>
<dbReference type="AlphaFoldDB" id="A0A2L0F0V5"/>
<accession>A0A2L0F0V5</accession>
<gene>
    <name evidence="1" type="ORF">SOCE26_066890</name>
</gene>
<evidence type="ECO:0000313" key="1">
    <source>
        <dbReference type="EMBL" id="AUX45208.1"/>
    </source>
</evidence>
<organism evidence="1 2">
    <name type="scientific">Sorangium cellulosum</name>
    <name type="common">Polyangium cellulosum</name>
    <dbReference type="NCBI Taxonomy" id="56"/>
    <lineage>
        <taxon>Bacteria</taxon>
        <taxon>Pseudomonadati</taxon>
        <taxon>Myxococcota</taxon>
        <taxon>Polyangia</taxon>
        <taxon>Polyangiales</taxon>
        <taxon>Polyangiaceae</taxon>
        <taxon>Sorangium</taxon>
    </lineage>
</organism>
<dbReference type="Proteomes" id="UP000238348">
    <property type="component" value="Chromosome"/>
</dbReference>
<name>A0A2L0F0V5_SORCE</name>
<reference evidence="1 2" key="1">
    <citation type="submission" date="2015-09" db="EMBL/GenBank/DDBJ databases">
        <title>Sorangium comparison.</title>
        <authorList>
            <person name="Zaburannyi N."/>
            <person name="Bunk B."/>
            <person name="Overmann J."/>
            <person name="Mueller R."/>
        </authorList>
    </citation>
    <scope>NUCLEOTIDE SEQUENCE [LARGE SCALE GENOMIC DNA]</scope>
    <source>
        <strain evidence="1 2">So ce26</strain>
    </source>
</reference>